<keyword evidence="2" id="KW-0677">Repeat</keyword>
<dbReference type="InterPro" id="IPR011990">
    <property type="entry name" value="TPR-like_helical_dom_sf"/>
</dbReference>
<feature type="repeat" description="PPR" evidence="3">
    <location>
        <begin position="138"/>
        <end position="172"/>
    </location>
</feature>
<organism evidence="4 5">
    <name type="scientific">Ziziphus jujuba</name>
    <name type="common">Chinese jujube</name>
    <name type="synonym">Ziziphus sativa</name>
    <dbReference type="NCBI Taxonomy" id="326968"/>
    <lineage>
        <taxon>Eukaryota</taxon>
        <taxon>Viridiplantae</taxon>
        <taxon>Streptophyta</taxon>
        <taxon>Embryophyta</taxon>
        <taxon>Tracheophyta</taxon>
        <taxon>Spermatophyta</taxon>
        <taxon>Magnoliopsida</taxon>
        <taxon>eudicotyledons</taxon>
        <taxon>Gunneridae</taxon>
        <taxon>Pentapetalae</taxon>
        <taxon>rosids</taxon>
        <taxon>fabids</taxon>
        <taxon>Rosales</taxon>
        <taxon>Rhamnaceae</taxon>
        <taxon>Paliureae</taxon>
        <taxon>Ziziphus</taxon>
    </lineage>
</organism>
<evidence type="ECO:0000256" key="1">
    <source>
        <dbReference type="ARBA" id="ARBA00007626"/>
    </source>
</evidence>
<feature type="repeat" description="PPR" evidence="3">
    <location>
        <begin position="173"/>
        <end position="207"/>
    </location>
</feature>
<dbReference type="GeneID" id="107431169"/>
<dbReference type="RefSeq" id="XP_048320137.2">
    <property type="nucleotide sequence ID" value="XM_048464180.2"/>
</dbReference>
<dbReference type="InterPro" id="IPR002885">
    <property type="entry name" value="PPR_rpt"/>
</dbReference>
<evidence type="ECO:0000313" key="4">
    <source>
        <dbReference type="Proteomes" id="UP001652623"/>
    </source>
</evidence>
<feature type="repeat" description="PPR" evidence="3">
    <location>
        <begin position="243"/>
        <end position="277"/>
    </location>
</feature>
<feature type="repeat" description="PPR" evidence="3">
    <location>
        <begin position="498"/>
        <end position="532"/>
    </location>
</feature>
<name>A0ABM3I405_ZIZJJ</name>
<dbReference type="Pfam" id="PF01535">
    <property type="entry name" value="PPR"/>
    <property type="match status" value="1"/>
</dbReference>
<dbReference type="Pfam" id="PF13812">
    <property type="entry name" value="PPR_3"/>
    <property type="match status" value="1"/>
</dbReference>
<evidence type="ECO:0000313" key="5">
    <source>
        <dbReference type="RefSeq" id="XP_048320137.2"/>
    </source>
</evidence>
<proteinExistence type="inferred from homology"/>
<dbReference type="Pfam" id="PF13041">
    <property type="entry name" value="PPR_2"/>
    <property type="match status" value="2"/>
</dbReference>
<protein>
    <submittedName>
        <fullName evidence="5">Pentatricopeptide repeat-containing protein At2g01390</fullName>
    </submittedName>
</protein>
<keyword evidence="4" id="KW-1185">Reference proteome</keyword>
<dbReference type="PANTHER" id="PTHR47934">
    <property type="entry name" value="PENTATRICOPEPTIDE REPEAT-CONTAINING PROTEIN PET309, MITOCHONDRIAL"/>
    <property type="match status" value="1"/>
</dbReference>
<dbReference type="InterPro" id="IPR051114">
    <property type="entry name" value="Mito_RNA_Proc_CCM1"/>
</dbReference>
<feature type="repeat" description="PPR" evidence="3">
    <location>
        <begin position="208"/>
        <end position="242"/>
    </location>
</feature>
<gene>
    <name evidence="5" type="primary">LOC107431169</name>
</gene>
<dbReference type="PROSITE" id="PS51375">
    <property type="entry name" value="PPR"/>
    <property type="match status" value="5"/>
</dbReference>
<sequence length="596" mass="67339">MAKNSLFLWFSRNSQKILVSPATFSNSLVKNSIKFVHSFDHFKQNKSIKPFLGRKSRKYPKTIAKEAVDPKVYMRDTIGKIYKILRYSTWDSAQDQLQGLPVRWDSYTVNQILKTHPPMEKAWLFFNWADRLKGFKHDQFTYTTMIDIFGEAGRISSMNFVFKQMQEREIEIDAVTYTSLMHWIYSSGDVDGAMEVWEQMKANGCKPTVVSYTAYMKILFNSNRVEKAIDAYKEMLQSGCSLNCHTYTVLMEYLIGSGKCKEALEIFDKMQEAGVQPDKAACNILIKKLCESGATWAMTQILQYMKENHIVLRYPVFLEACEILKVSGESDSLLRQVNPHFSNEPGSTDGDFGKTPAAASFTLDEGLILILLRKENLAAVNCLLAEIINKNIKLNSAIISTIIKVNCDHCRLHDALLAFEYSVKIGLIIERNSYLALVGALVRAKSFTKVMDVVEEMIRAGHSLGIYAATILIYRLGCARRPIFAMRIFNLFPDDHKCTATYTALIGAYFSAGAVDKGLKIFETMKGKGILPSLGTYNVLLSGLSKSGRVNEVEIFRKEKKKLQIDGHPHDIVPVDKKICDLLFVGDGISIDYCVQ</sequence>
<dbReference type="Gene3D" id="1.25.40.10">
    <property type="entry name" value="Tetratricopeptide repeat domain"/>
    <property type="match status" value="4"/>
</dbReference>
<comment type="similarity">
    <text evidence="1">Belongs to the PPR family. P subfamily.</text>
</comment>
<dbReference type="Proteomes" id="UP001652623">
    <property type="component" value="Chromosome 6"/>
</dbReference>
<dbReference type="NCBIfam" id="TIGR00756">
    <property type="entry name" value="PPR"/>
    <property type="match status" value="6"/>
</dbReference>
<dbReference type="PANTHER" id="PTHR47934:SF28">
    <property type="entry name" value="OS04G0488500 PROTEIN"/>
    <property type="match status" value="1"/>
</dbReference>
<evidence type="ECO:0000256" key="2">
    <source>
        <dbReference type="ARBA" id="ARBA00022737"/>
    </source>
</evidence>
<evidence type="ECO:0000256" key="3">
    <source>
        <dbReference type="PROSITE-ProRule" id="PRU00708"/>
    </source>
</evidence>
<reference evidence="5" key="1">
    <citation type="submission" date="2025-08" db="UniProtKB">
        <authorList>
            <consortium name="RefSeq"/>
        </authorList>
    </citation>
    <scope>IDENTIFICATION</scope>
    <source>
        <tissue evidence="5">Seedling</tissue>
    </source>
</reference>
<accession>A0ABM3I405</accession>